<dbReference type="Proteomes" id="UP000015105">
    <property type="component" value="Chromosome 4D"/>
</dbReference>
<accession>A0A453ITQ2</accession>
<reference evidence="3" key="1">
    <citation type="journal article" date="2014" name="Science">
        <title>Ancient hybridizations among the ancestral genomes of bread wheat.</title>
        <authorList>
            <consortium name="International Wheat Genome Sequencing Consortium,"/>
            <person name="Marcussen T."/>
            <person name="Sandve S.R."/>
            <person name="Heier L."/>
            <person name="Spannagl M."/>
            <person name="Pfeifer M."/>
            <person name="Jakobsen K.S."/>
            <person name="Wulff B.B."/>
            <person name="Steuernagel B."/>
            <person name="Mayer K.F."/>
            <person name="Olsen O.A."/>
        </authorList>
    </citation>
    <scope>NUCLEOTIDE SEQUENCE [LARGE SCALE GENOMIC DNA]</scope>
    <source>
        <strain evidence="3">cv. AL8/78</strain>
    </source>
</reference>
<feature type="compositionally biased region" description="Pro residues" evidence="1">
    <location>
        <begin position="17"/>
        <end position="37"/>
    </location>
</feature>
<feature type="region of interest" description="Disordered" evidence="1">
    <location>
        <begin position="62"/>
        <end position="164"/>
    </location>
</feature>
<dbReference type="Gramene" id="AET4Gv20679100.16">
    <property type="protein sequence ID" value="AET4Gv20679100.16"/>
    <property type="gene ID" value="AET4Gv20679100"/>
</dbReference>
<organism evidence="2 3">
    <name type="scientific">Aegilops tauschii subsp. strangulata</name>
    <name type="common">Goatgrass</name>
    <dbReference type="NCBI Taxonomy" id="200361"/>
    <lineage>
        <taxon>Eukaryota</taxon>
        <taxon>Viridiplantae</taxon>
        <taxon>Streptophyta</taxon>
        <taxon>Embryophyta</taxon>
        <taxon>Tracheophyta</taxon>
        <taxon>Spermatophyta</taxon>
        <taxon>Magnoliopsida</taxon>
        <taxon>Liliopsida</taxon>
        <taxon>Poales</taxon>
        <taxon>Poaceae</taxon>
        <taxon>BOP clade</taxon>
        <taxon>Pooideae</taxon>
        <taxon>Triticodae</taxon>
        <taxon>Triticeae</taxon>
        <taxon>Triticinae</taxon>
        <taxon>Aegilops</taxon>
    </lineage>
</organism>
<proteinExistence type="predicted"/>
<dbReference type="EnsemblPlants" id="AET4Gv20679100.15">
    <property type="protein sequence ID" value="AET4Gv20679100.15"/>
    <property type="gene ID" value="AET4Gv20679100"/>
</dbReference>
<feature type="region of interest" description="Disordered" evidence="1">
    <location>
        <begin position="1"/>
        <end position="40"/>
    </location>
</feature>
<evidence type="ECO:0000256" key="1">
    <source>
        <dbReference type="SAM" id="MobiDB-lite"/>
    </source>
</evidence>
<evidence type="ECO:0000313" key="2">
    <source>
        <dbReference type="EnsemblPlants" id="AET4Gv20679100.16"/>
    </source>
</evidence>
<feature type="compositionally biased region" description="Polar residues" evidence="1">
    <location>
        <begin position="150"/>
        <end position="164"/>
    </location>
</feature>
<evidence type="ECO:0000313" key="3">
    <source>
        <dbReference type="Proteomes" id="UP000015105"/>
    </source>
</evidence>
<protein>
    <submittedName>
        <fullName evidence="2">Uncharacterized protein</fullName>
    </submittedName>
</protein>
<dbReference type="AlphaFoldDB" id="A0A453ITQ2"/>
<reference evidence="2" key="4">
    <citation type="submission" date="2019-03" db="UniProtKB">
        <authorList>
            <consortium name="EnsemblPlants"/>
        </authorList>
    </citation>
    <scope>IDENTIFICATION</scope>
</reference>
<keyword evidence="3" id="KW-1185">Reference proteome</keyword>
<reference evidence="3" key="2">
    <citation type="journal article" date="2017" name="Nat. Plants">
        <title>The Aegilops tauschii genome reveals multiple impacts of transposons.</title>
        <authorList>
            <person name="Zhao G."/>
            <person name="Zou C."/>
            <person name="Li K."/>
            <person name="Wang K."/>
            <person name="Li T."/>
            <person name="Gao L."/>
            <person name="Zhang X."/>
            <person name="Wang H."/>
            <person name="Yang Z."/>
            <person name="Liu X."/>
            <person name="Jiang W."/>
            <person name="Mao L."/>
            <person name="Kong X."/>
            <person name="Jiao Y."/>
            <person name="Jia J."/>
        </authorList>
    </citation>
    <scope>NUCLEOTIDE SEQUENCE [LARGE SCALE GENOMIC DNA]</scope>
    <source>
        <strain evidence="3">cv. AL8/78</strain>
    </source>
</reference>
<feature type="compositionally biased region" description="Polar residues" evidence="1">
    <location>
        <begin position="62"/>
        <end position="76"/>
    </location>
</feature>
<name>A0A453ITQ2_AEGTS</name>
<sequence length="164" mass="16987">KKNLNLSPDRALERGLPSPPPLHPEPPSSPLAPPSSLPPRAAVFPAHAALFPAGAALHSPSVLQAGTPQIESSKSAGQRPDPPRPHLVEMGCAGRGRSRQRATCASSPLGRLRPDPARRQPPCAAMRVAAGCAKGRSDCASSHPFPGKDPSSSHLRSTGCTFLA</sequence>
<reference evidence="2" key="3">
    <citation type="journal article" date="2017" name="Nature">
        <title>Genome sequence of the progenitor of the wheat D genome Aegilops tauschii.</title>
        <authorList>
            <person name="Luo M.C."/>
            <person name="Gu Y.Q."/>
            <person name="Puiu D."/>
            <person name="Wang H."/>
            <person name="Twardziok S.O."/>
            <person name="Deal K.R."/>
            <person name="Huo N."/>
            <person name="Zhu T."/>
            <person name="Wang L."/>
            <person name="Wang Y."/>
            <person name="McGuire P.E."/>
            <person name="Liu S."/>
            <person name="Long H."/>
            <person name="Ramasamy R.K."/>
            <person name="Rodriguez J.C."/>
            <person name="Van S.L."/>
            <person name="Yuan L."/>
            <person name="Wang Z."/>
            <person name="Xia Z."/>
            <person name="Xiao L."/>
            <person name="Anderson O.D."/>
            <person name="Ouyang S."/>
            <person name="Liang Y."/>
            <person name="Zimin A.V."/>
            <person name="Pertea G."/>
            <person name="Qi P."/>
            <person name="Bennetzen J.L."/>
            <person name="Dai X."/>
            <person name="Dawson M.W."/>
            <person name="Muller H.G."/>
            <person name="Kugler K."/>
            <person name="Rivarola-Duarte L."/>
            <person name="Spannagl M."/>
            <person name="Mayer K.F.X."/>
            <person name="Lu F.H."/>
            <person name="Bevan M.W."/>
            <person name="Leroy P."/>
            <person name="Li P."/>
            <person name="You F.M."/>
            <person name="Sun Q."/>
            <person name="Liu Z."/>
            <person name="Lyons E."/>
            <person name="Wicker T."/>
            <person name="Salzberg S.L."/>
            <person name="Devos K.M."/>
            <person name="Dvorak J."/>
        </authorList>
    </citation>
    <scope>NUCLEOTIDE SEQUENCE [LARGE SCALE GENOMIC DNA]</scope>
    <source>
        <strain evidence="2">cv. AL8/78</strain>
    </source>
</reference>
<dbReference type="Gramene" id="AET4Gv20679100.15">
    <property type="protein sequence ID" value="AET4Gv20679100.15"/>
    <property type="gene ID" value="AET4Gv20679100"/>
</dbReference>
<dbReference type="EnsemblPlants" id="AET4Gv20679100.16">
    <property type="protein sequence ID" value="AET4Gv20679100.16"/>
    <property type="gene ID" value="AET4Gv20679100"/>
</dbReference>
<reference evidence="2" key="5">
    <citation type="journal article" date="2021" name="G3 (Bethesda)">
        <title>Aegilops tauschii genome assembly Aet v5.0 features greater sequence contiguity and improved annotation.</title>
        <authorList>
            <person name="Wang L."/>
            <person name="Zhu T."/>
            <person name="Rodriguez J.C."/>
            <person name="Deal K.R."/>
            <person name="Dubcovsky J."/>
            <person name="McGuire P.E."/>
            <person name="Lux T."/>
            <person name="Spannagl M."/>
            <person name="Mayer K.F.X."/>
            <person name="Baldrich P."/>
            <person name="Meyers B.C."/>
            <person name="Huo N."/>
            <person name="Gu Y.Q."/>
            <person name="Zhou H."/>
            <person name="Devos K.M."/>
            <person name="Bennetzen J.L."/>
            <person name="Unver T."/>
            <person name="Budak H."/>
            <person name="Gulick P.J."/>
            <person name="Galiba G."/>
            <person name="Kalapos B."/>
            <person name="Nelson D.R."/>
            <person name="Li P."/>
            <person name="You F.M."/>
            <person name="Luo M.C."/>
            <person name="Dvorak J."/>
        </authorList>
    </citation>
    <scope>NUCLEOTIDE SEQUENCE [LARGE SCALE GENOMIC DNA]</scope>
    <source>
        <strain evidence="2">cv. AL8/78</strain>
    </source>
</reference>